<keyword evidence="2" id="KW-1133">Transmembrane helix</keyword>
<dbReference type="Proteomes" id="UP000025227">
    <property type="component" value="Unplaced"/>
</dbReference>
<name>A0A7I4Y4B2_HAECO</name>
<proteinExistence type="predicted"/>
<sequence length="147" mass="16021">HFHSCVNVSRSFMIELLMQLLCFFGSISFVSLCVQPREEKSIGRMPVSKNPHEGSAEKVDKKNIAEGQADPQIVKKTQEKNKEKVTKNSSKDAPVISSESAGGSGRAALPQTDLALLAAAEKMALEKGDYDTFGPPGKHKKHKKKGK</sequence>
<feature type="region of interest" description="Disordered" evidence="1">
    <location>
        <begin position="40"/>
        <end position="108"/>
    </location>
</feature>
<keyword evidence="2" id="KW-0472">Membrane</keyword>
<evidence type="ECO:0000313" key="4">
    <source>
        <dbReference type="WBParaSite" id="HCON_00050060-00001"/>
    </source>
</evidence>
<evidence type="ECO:0000313" key="3">
    <source>
        <dbReference type="Proteomes" id="UP000025227"/>
    </source>
</evidence>
<dbReference type="AlphaFoldDB" id="A0A7I4Y4B2"/>
<keyword evidence="2" id="KW-0812">Transmembrane</keyword>
<keyword evidence="3" id="KW-1185">Reference proteome</keyword>
<evidence type="ECO:0000256" key="1">
    <source>
        <dbReference type="SAM" id="MobiDB-lite"/>
    </source>
</evidence>
<protein>
    <submittedName>
        <fullName evidence="4">Zgc:162324</fullName>
    </submittedName>
</protein>
<reference evidence="4" key="1">
    <citation type="submission" date="2020-12" db="UniProtKB">
        <authorList>
            <consortium name="WormBaseParasite"/>
        </authorList>
    </citation>
    <scope>IDENTIFICATION</scope>
    <source>
        <strain evidence="4">MHco3</strain>
    </source>
</reference>
<dbReference type="OrthoDB" id="10455976at2759"/>
<feature type="transmembrane region" description="Helical" evidence="2">
    <location>
        <begin position="12"/>
        <end position="34"/>
    </location>
</feature>
<feature type="region of interest" description="Disordered" evidence="1">
    <location>
        <begin position="128"/>
        <end position="147"/>
    </location>
</feature>
<accession>A0A7I4Y4B2</accession>
<evidence type="ECO:0000256" key="2">
    <source>
        <dbReference type="SAM" id="Phobius"/>
    </source>
</evidence>
<organism evidence="3 4">
    <name type="scientific">Haemonchus contortus</name>
    <name type="common">Barber pole worm</name>
    <dbReference type="NCBI Taxonomy" id="6289"/>
    <lineage>
        <taxon>Eukaryota</taxon>
        <taxon>Metazoa</taxon>
        <taxon>Ecdysozoa</taxon>
        <taxon>Nematoda</taxon>
        <taxon>Chromadorea</taxon>
        <taxon>Rhabditida</taxon>
        <taxon>Rhabditina</taxon>
        <taxon>Rhabditomorpha</taxon>
        <taxon>Strongyloidea</taxon>
        <taxon>Trichostrongylidae</taxon>
        <taxon>Haemonchus</taxon>
    </lineage>
</organism>
<dbReference type="WBParaSite" id="HCON_00050060-00001">
    <property type="protein sequence ID" value="HCON_00050060-00001"/>
    <property type="gene ID" value="HCON_00050060"/>
</dbReference>
<feature type="compositionally biased region" description="Basic and acidic residues" evidence="1">
    <location>
        <begin position="76"/>
        <end position="90"/>
    </location>
</feature>
<feature type="compositionally biased region" description="Basic residues" evidence="1">
    <location>
        <begin position="137"/>
        <end position="147"/>
    </location>
</feature>
<feature type="compositionally biased region" description="Basic and acidic residues" evidence="1">
    <location>
        <begin position="50"/>
        <end position="64"/>
    </location>
</feature>